<dbReference type="SUPFAM" id="SSF54495">
    <property type="entry name" value="UBC-like"/>
    <property type="match status" value="1"/>
</dbReference>
<gene>
    <name evidence="9" type="primary">LOC104609421</name>
</gene>
<evidence type="ECO:0000256" key="3">
    <source>
        <dbReference type="ARBA" id="ARBA00022679"/>
    </source>
</evidence>
<dbReference type="eggNOG" id="KOG0417">
    <property type="taxonomic scope" value="Eukaryota"/>
</dbReference>
<evidence type="ECO:0000259" key="7">
    <source>
        <dbReference type="PROSITE" id="PS50127"/>
    </source>
</evidence>
<dbReference type="PANTHER" id="PTHR24068">
    <property type="entry name" value="UBIQUITIN-CONJUGATING ENZYME E2"/>
    <property type="match status" value="1"/>
</dbReference>
<dbReference type="RefSeq" id="XP_010274031.1">
    <property type="nucleotide sequence ID" value="XM_010275729.2"/>
</dbReference>
<evidence type="ECO:0000256" key="1">
    <source>
        <dbReference type="ARBA" id="ARBA00000485"/>
    </source>
</evidence>
<evidence type="ECO:0000256" key="2">
    <source>
        <dbReference type="ARBA" id="ARBA00004906"/>
    </source>
</evidence>
<dbReference type="InParanoid" id="A0A1U8B034"/>
<evidence type="ECO:0000313" key="8">
    <source>
        <dbReference type="Proteomes" id="UP000189703"/>
    </source>
</evidence>
<dbReference type="FunFam" id="3.10.110.10:FF:000101">
    <property type="entry name" value="Ubiquitin-conjugating enzyme E2 D2"/>
    <property type="match status" value="1"/>
</dbReference>
<keyword evidence="4" id="KW-0547">Nucleotide-binding</keyword>
<keyword evidence="3" id="KW-0808">Transferase</keyword>
<dbReference type="SMART" id="SM00212">
    <property type="entry name" value="UBCc"/>
    <property type="match status" value="1"/>
</dbReference>
<keyword evidence="6" id="KW-0067">ATP-binding</keyword>
<evidence type="ECO:0000313" key="9">
    <source>
        <dbReference type="RefSeq" id="XP_010274031.1"/>
    </source>
</evidence>
<name>A0A1U8B034_NELNU</name>
<sequence>MEVWDEDDFHLQNPAGEIPEVAYWSGESGLSLPAPAPFRDDNISDHVETRLQLGISEYSRIRLLKELDATKKDPLSHCSCGPVGNDIFEWQGVIMGPECTPYEGGLFFLSIHIPEDYPNSPPEIKFKTKVIHPNIDEDGTIHLDILWDRWTPVLTIEWVLLSICSLLADPNADISFNPIAILYRNNREEYNKKTKEWTRKYAMC</sequence>
<dbReference type="Pfam" id="PF00179">
    <property type="entry name" value="UQ_con"/>
    <property type="match status" value="1"/>
</dbReference>
<dbReference type="STRING" id="4432.A0A1U8B034"/>
<dbReference type="InterPro" id="IPR016135">
    <property type="entry name" value="UBQ-conjugating_enzyme/RWD"/>
</dbReference>
<dbReference type="Proteomes" id="UP000189703">
    <property type="component" value="Unplaced"/>
</dbReference>
<dbReference type="PROSITE" id="PS50127">
    <property type="entry name" value="UBC_2"/>
    <property type="match status" value="1"/>
</dbReference>
<evidence type="ECO:0000256" key="5">
    <source>
        <dbReference type="ARBA" id="ARBA00022786"/>
    </source>
</evidence>
<proteinExistence type="predicted"/>
<feature type="domain" description="UBC core" evidence="7">
    <location>
        <begin position="58"/>
        <end position="203"/>
    </location>
</feature>
<accession>A0A1U8B034</accession>
<dbReference type="GeneID" id="104609421"/>
<protein>
    <submittedName>
        <fullName evidence="9">Ubiquitin-conjugating enzyme E2 D1-like isoform X1</fullName>
    </submittedName>
</protein>
<comment type="catalytic activity">
    <reaction evidence="1">
        <text>S-ubiquitinyl-[E1 ubiquitin-activating enzyme]-L-cysteine + [E2 ubiquitin-conjugating enzyme]-L-cysteine = [E1 ubiquitin-activating enzyme]-L-cysteine + S-ubiquitinyl-[E2 ubiquitin-conjugating enzyme]-L-cysteine.</text>
        <dbReference type="EC" id="2.3.2.23"/>
    </reaction>
</comment>
<evidence type="ECO:0000256" key="4">
    <source>
        <dbReference type="ARBA" id="ARBA00022741"/>
    </source>
</evidence>
<evidence type="ECO:0000256" key="6">
    <source>
        <dbReference type="ARBA" id="ARBA00022840"/>
    </source>
</evidence>
<organism evidence="8 9">
    <name type="scientific">Nelumbo nucifera</name>
    <name type="common">Sacred lotus</name>
    <dbReference type="NCBI Taxonomy" id="4432"/>
    <lineage>
        <taxon>Eukaryota</taxon>
        <taxon>Viridiplantae</taxon>
        <taxon>Streptophyta</taxon>
        <taxon>Embryophyta</taxon>
        <taxon>Tracheophyta</taxon>
        <taxon>Spermatophyta</taxon>
        <taxon>Magnoliopsida</taxon>
        <taxon>Proteales</taxon>
        <taxon>Nelumbonaceae</taxon>
        <taxon>Nelumbo</taxon>
    </lineage>
</organism>
<reference evidence="9" key="1">
    <citation type="submission" date="2025-08" db="UniProtKB">
        <authorList>
            <consortium name="RefSeq"/>
        </authorList>
    </citation>
    <scope>IDENTIFICATION</scope>
</reference>
<dbReference type="OrthoDB" id="7851174at2759"/>
<dbReference type="OMA" id="PVGCPYE"/>
<dbReference type="GO" id="GO:0005524">
    <property type="term" value="F:ATP binding"/>
    <property type="evidence" value="ECO:0007669"/>
    <property type="project" value="UniProtKB-KW"/>
</dbReference>
<dbReference type="AlphaFoldDB" id="A0A1U8B034"/>
<dbReference type="KEGG" id="nnu:104609421"/>
<dbReference type="InterPro" id="IPR000608">
    <property type="entry name" value="UBC"/>
</dbReference>
<dbReference type="GO" id="GO:0005634">
    <property type="term" value="C:nucleus"/>
    <property type="evidence" value="ECO:0000318"/>
    <property type="project" value="GO_Central"/>
</dbReference>
<dbReference type="Gene3D" id="3.10.110.10">
    <property type="entry name" value="Ubiquitin Conjugating Enzyme"/>
    <property type="match status" value="1"/>
</dbReference>
<dbReference type="GO" id="GO:0000209">
    <property type="term" value="P:protein polyubiquitination"/>
    <property type="evidence" value="ECO:0000318"/>
    <property type="project" value="GO_Central"/>
</dbReference>
<keyword evidence="8" id="KW-1185">Reference proteome</keyword>
<comment type="pathway">
    <text evidence="2">Protein modification; protein ubiquitination.</text>
</comment>
<keyword evidence="5" id="KW-0833">Ubl conjugation pathway</keyword>
<dbReference type="GO" id="GO:0061631">
    <property type="term" value="F:ubiquitin conjugating enzyme activity"/>
    <property type="evidence" value="ECO:0000318"/>
    <property type="project" value="GO_Central"/>
</dbReference>